<keyword evidence="1" id="KW-0472">Membrane</keyword>
<dbReference type="PANTHER" id="PTHR38602:SF1">
    <property type="entry name" value="INNER MEMBRANE PROTEIN"/>
    <property type="match status" value="1"/>
</dbReference>
<feature type="transmembrane region" description="Helical" evidence="1">
    <location>
        <begin position="42"/>
        <end position="60"/>
    </location>
</feature>
<keyword evidence="1" id="KW-1133">Transmembrane helix</keyword>
<proteinExistence type="predicted"/>
<dbReference type="OrthoDB" id="9182237at2"/>
<dbReference type="AlphaFoldDB" id="A0A1B4XFP3"/>
<dbReference type="KEGG" id="slim:SCL_1304"/>
<dbReference type="PANTHER" id="PTHR38602">
    <property type="entry name" value="INNER MEMBRANE PROTEIN-RELATED"/>
    <property type="match status" value="1"/>
</dbReference>
<evidence type="ECO:0000313" key="3">
    <source>
        <dbReference type="Proteomes" id="UP000243180"/>
    </source>
</evidence>
<keyword evidence="1" id="KW-0812">Transmembrane</keyword>
<dbReference type="EMBL" id="AP014879">
    <property type="protein sequence ID" value="BAV33616.1"/>
    <property type="molecule type" value="Genomic_DNA"/>
</dbReference>
<evidence type="ECO:0008006" key="4">
    <source>
        <dbReference type="Google" id="ProtNLM"/>
    </source>
</evidence>
<accession>A0A1B4XFP3</accession>
<dbReference type="Proteomes" id="UP000243180">
    <property type="component" value="Chromosome"/>
</dbReference>
<evidence type="ECO:0000256" key="1">
    <source>
        <dbReference type="SAM" id="Phobius"/>
    </source>
</evidence>
<protein>
    <recommendedName>
        <fullName evidence="4">DUF2065 domain-containing protein</fullName>
    </recommendedName>
</protein>
<gene>
    <name evidence="2" type="ORF">SCL_1304</name>
</gene>
<name>A0A1B4XFP3_9GAMM</name>
<evidence type="ECO:0000313" key="2">
    <source>
        <dbReference type="EMBL" id="BAV33616.1"/>
    </source>
</evidence>
<dbReference type="RefSeq" id="WP_096360449.1">
    <property type="nucleotide sequence ID" value="NZ_AP014879.1"/>
</dbReference>
<dbReference type="InParanoid" id="A0A1B4XFP3"/>
<dbReference type="FunCoup" id="A0A1B4XFP3">
    <property type="interactions" value="10"/>
</dbReference>
<sequence>MWHELWIALALLLIVEGIFPFLSPDGVRKALAAIHQLSDSQLRFAGMTSMLVGVVLLYIINR</sequence>
<dbReference type="InterPro" id="IPR019201">
    <property type="entry name" value="DUF2065"/>
</dbReference>
<reference evidence="2 3" key="1">
    <citation type="submission" date="2015-05" db="EMBL/GenBank/DDBJ databases">
        <title>Complete genome sequence of a sulfur-oxidizing gammaproteobacterium strain HA5.</title>
        <authorList>
            <person name="Miura A."/>
            <person name="Kojima H."/>
            <person name="Fukui M."/>
        </authorList>
    </citation>
    <scope>NUCLEOTIDE SEQUENCE [LARGE SCALE GENOMIC DNA]</scope>
    <source>
        <strain evidence="2 3">HA5</strain>
    </source>
</reference>
<organism evidence="2 3">
    <name type="scientific">Sulfuricaulis limicola</name>
    <dbReference type="NCBI Taxonomy" id="1620215"/>
    <lineage>
        <taxon>Bacteria</taxon>
        <taxon>Pseudomonadati</taxon>
        <taxon>Pseudomonadota</taxon>
        <taxon>Gammaproteobacteria</taxon>
        <taxon>Acidiferrobacterales</taxon>
        <taxon>Acidiferrobacteraceae</taxon>
        <taxon>Sulfuricaulis</taxon>
    </lineage>
</organism>
<keyword evidence="3" id="KW-1185">Reference proteome</keyword>
<dbReference type="Pfam" id="PF09838">
    <property type="entry name" value="DUF2065"/>
    <property type="match status" value="1"/>
</dbReference>